<evidence type="ECO:0008006" key="4">
    <source>
        <dbReference type="Google" id="ProtNLM"/>
    </source>
</evidence>
<dbReference type="GO" id="GO:0006310">
    <property type="term" value="P:DNA recombination"/>
    <property type="evidence" value="ECO:0007669"/>
    <property type="project" value="UniProtKB-KW"/>
</dbReference>
<dbReference type="AlphaFoldDB" id="A0A917YUM2"/>
<reference evidence="2" key="1">
    <citation type="journal article" date="2014" name="Int. J. Syst. Evol. Microbiol.">
        <title>Complete genome sequence of Corynebacterium casei LMG S-19264T (=DSM 44701T), isolated from a smear-ripened cheese.</title>
        <authorList>
            <consortium name="US DOE Joint Genome Institute (JGI-PGF)"/>
            <person name="Walter F."/>
            <person name="Albersmeier A."/>
            <person name="Kalinowski J."/>
            <person name="Ruckert C."/>
        </authorList>
    </citation>
    <scope>NUCLEOTIDE SEQUENCE</scope>
    <source>
        <strain evidence="2">CGMCC 4.7368</strain>
    </source>
</reference>
<dbReference type="Proteomes" id="UP000646523">
    <property type="component" value="Unassembled WGS sequence"/>
</dbReference>
<dbReference type="GO" id="GO:0003677">
    <property type="term" value="F:DNA binding"/>
    <property type="evidence" value="ECO:0007669"/>
    <property type="project" value="InterPro"/>
</dbReference>
<name>A0A917YUM2_9ACTN</name>
<sequence length="111" mass="12167">MQGGELPFITYRRAWKAARKATLTKEETASPLAARPYDLRHACVSTWLNAGVPAPQVAEWAGQSVDVLLRIYAKCIVGQDQVATVSVGSPTLSTKDRVGAVNKTRRKRRDS</sequence>
<dbReference type="EMBL" id="BMNH01000005">
    <property type="protein sequence ID" value="GGO67126.1"/>
    <property type="molecule type" value="Genomic_DNA"/>
</dbReference>
<protein>
    <recommendedName>
        <fullName evidence="4">Tyr recombinase domain-containing protein</fullName>
    </recommendedName>
</protein>
<comment type="caution">
    <text evidence="2">The sequence shown here is derived from an EMBL/GenBank/DDBJ whole genome shotgun (WGS) entry which is preliminary data.</text>
</comment>
<organism evidence="2 3">
    <name type="scientific">Nonomuraea cavernae</name>
    <dbReference type="NCBI Taxonomy" id="2045107"/>
    <lineage>
        <taxon>Bacteria</taxon>
        <taxon>Bacillati</taxon>
        <taxon>Actinomycetota</taxon>
        <taxon>Actinomycetes</taxon>
        <taxon>Streptosporangiales</taxon>
        <taxon>Streptosporangiaceae</taxon>
        <taxon>Nonomuraea</taxon>
    </lineage>
</organism>
<reference evidence="2" key="2">
    <citation type="submission" date="2020-09" db="EMBL/GenBank/DDBJ databases">
        <authorList>
            <person name="Sun Q."/>
            <person name="Zhou Y."/>
        </authorList>
    </citation>
    <scope>NUCLEOTIDE SEQUENCE</scope>
    <source>
        <strain evidence="2">CGMCC 4.7368</strain>
    </source>
</reference>
<evidence type="ECO:0000313" key="2">
    <source>
        <dbReference type="EMBL" id="GGO67126.1"/>
    </source>
</evidence>
<evidence type="ECO:0000313" key="3">
    <source>
        <dbReference type="Proteomes" id="UP000646523"/>
    </source>
</evidence>
<accession>A0A917YUM2</accession>
<dbReference type="Gene3D" id="1.10.443.10">
    <property type="entry name" value="Intergrase catalytic core"/>
    <property type="match status" value="1"/>
</dbReference>
<keyword evidence="1" id="KW-0233">DNA recombination</keyword>
<dbReference type="SUPFAM" id="SSF56349">
    <property type="entry name" value="DNA breaking-rejoining enzymes"/>
    <property type="match status" value="1"/>
</dbReference>
<dbReference type="InterPro" id="IPR013762">
    <property type="entry name" value="Integrase-like_cat_sf"/>
</dbReference>
<dbReference type="InterPro" id="IPR011010">
    <property type="entry name" value="DNA_brk_join_enz"/>
</dbReference>
<evidence type="ECO:0000256" key="1">
    <source>
        <dbReference type="ARBA" id="ARBA00023172"/>
    </source>
</evidence>
<keyword evidence="3" id="KW-1185">Reference proteome</keyword>
<dbReference type="GO" id="GO:0015074">
    <property type="term" value="P:DNA integration"/>
    <property type="evidence" value="ECO:0007669"/>
    <property type="project" value="InterPro"/>
</dbReference>
<proteinExistence type="predicted"/>
<gene>
    <name evidence="2" type="ORF">GCM10012289_22810</name>
</gene>